<feature type="domain" description="Type II secretion system protein GspF" evidence="11">
    <location>
        <begin position="270"/>
        <end position="392"/>
    </location>
</feature>
<evidence type="ECO:0000256" key="6">
    <source>
        <dbReference type="ARBA" id="ARBA00022692"/>
    </source>
</evidence>
<evidence type="ECO:0000256" key="2">
    <source>
        <dbReference type="ARBA" id="ARBA00005745"/>
    </source>
</evidence>
<evidence type="ECO:0000256" key="9">
    <source>
        <dbReference type="RuleBase" id="RU003923"/>
    </source>
</evidence>
<evidence type="ECO:0000313" key="13">
    <source>
        <dbReference type="Proteomes" id="UP000245423"/>
    </source>
</evidence>
<accession>A0A1M4PNX7</accession>
<evidence type="ECO:0000256" key="1">
    <source>
        <dbReference type="ARBA" id="ARBA00004429"/>
    </source>
</evidence>
<dbReference type="InterPro" id="IPR042094">
    <property type="entry name" value="T2SS_GspF_sf"/>
</dbReference>
<comment type="similarity">
    <text evidence="2 9">Belongs to the GSP F family.</text>
</comment>
<dbReference type="FunFam" id="1.20.81.30:FF:000001">
    <property type="entry name" value="Type II secretion system protein F"/>
    <property type="match status" value="2"/>
</dbReference>
<reference evidence="12 13" key="1">
    <citation type="submission" date="2016-11" db="EMBL/GenBank/DDBJ databases">
        <authorList>
            <person name="Manzoor S."/>
        </authorList>
    </citation>
    <scope>NUCLEOTIDE SEQUENCE [LARGE SCALE GENOMIC DNA]</scope>
    <source>
        <strain evidence="12">Clostridium ultunense strain Esp</strain>
    </source>
</reference>
<evidence type="ECO:0000256" key="5">
    <source>
        <dbReference type="ARBA" id="ARBA00022519"/>
    </source>
</evidence>
<dbReference type="OrthoDB" id="9805682at2"/>
<protein>
    <submittedName>
        <fullName evidence="12">Type II secretion system protein</fullName>
    </submittedName>
</protein>
<dbReference type="InterPro" id="IPR001992">
    <property type="entry name" value="T2SS_GspF/T4SS_PilC_CS"/>
</dbReference>
<feature type="transmembrane region" description="Helical" evidence="10">
    <location>
        <begin position="373"/>
        <end position="394"/>
    </location>
</feature>
<dbReference type="Proteomes" id="UP000245423">
    <property type="component" value="Chromosome 1"/>
</dbReference>
<keyword evidence="13" id="KW-1185">Reference proteome</keyword>
<dbReference type="Pfam" id="PF00482">
    <property type="entry name" value="T2SSF"/>
    <property type="match status" value="2"/>
</dbReference>
<dbReference type="GO" id="GO:0005886">
    <property type="term" value="C:plasma membrane"/>
    <property type="evidence" value="ECO:0007669"/>
    <property type="project" value="UniProtKB-SubCell"/>
</dbReference>
<dbReference type="InterPro" id="IPR018076">
    <property type="entry name" value="T2SS_GspF_dom"/>
</dbReference>
<organism evidence="12 13">
    <name type="scientific">[Clostridium] ultunense Esp</name>
    <dbReference type="NCBI Taxonomy" id="1288971"/>
    <lineage>
        <taxon>Bacteria</taxon>
        <taxon>Bacillati</taxon>
        <taxon>Bacillota</taxon>
        <taxon>Tissierellia</taxon>
        <taxon>Tissierellales</taxon>
        <taxon>Tepidimicrobiaceae</taxon>
        <taxon>Schnuerera</taxon>
    </lineage>
</organism>
<keyword evidence="8 10" id="KW-0472">Membrane</keyword>
<comment type="subcellular location">
    <subcellularLocation>
        <location evidence="1">Cell inner membrane</location>
        <topology evidence="1">Multi-pass membrane protein</topology>
    </subcellularLocation>
    <subcellularLocation>
        <location evidence="9">Cell membrane</location>
        <topology evidence="9">Multi-pass membrane protein</topology>
    </subcellularLocation>
</comment>
<keyword evidence="5" id="KW-0997">Cell inner membrane</keyword>
<feature type="domain" description="Type II secretion system protein GspF" evidence="11">
    <location>
        <begin position="67"/>
        <end position="190"/>
    </location>
</feature>
<dbReference type="GO" id="GO:0015628">
    <property type="term" value="P:protein secretion by the type II secretion system"/>
    <property type="evidence" value="ECO:0007669"/>
    <property type="project" value="TreeGrafter"/>
</dbReference>
<dbReference type="EMBL" id="LT669839">
    <property type="protein sequence ID" value="SHD77189.1"/>
    <property type="molecule type" value="Genomic_DNA"/>
</dbReference>
<dbReference type="PRINTS" id="PR00812">
    <property type="entry name" value="BCTERIALGSPF"/>
</dbReference>
<evidence type="ECO:0000256" key="3">
    <source>
        <dbReference type="ARBA" id="ARBA00022448"/>
    </source>
</evidence>
<keyword evidence="7 10" id="KW-1133">Transmembrane helix</keyword>
<dbReference type="AlphaFoldDB" id="A0A1M4PNX7"/>
<dbReference type="InterPro" id="IPR003004">
    <property type="entry name" value="GspF/PilC"/>
</dbReference>
<evidence type="ECO:0000259" key="11">
    <source>
        <dbReference type="Pfam" id="PF00482"/>
    </source>
</evidence>
<sequence length="402" mass="45145">MALYKYKAVSESGQVLEGYHEASSESDVVTILKNNNYFPMSIKEEKGTDFKKELFSKRVSKKDIAVFCRQFYTMINAGISIINCLDILEKQTENKTLKKAIYMVYEDVQKGMTLSEAMAKHKKVFPTLLVNMVAAGEVSGNLDILMERMAIHYEKENNIENKVKNALVYPVVLSIVAIAVVIFLLTVVMPTFISMFESSGSILPGPTRTLLAISNWLTDFWYLFIGIVILIVMGVIYFGKTQKGRVFFDNLKIKIPGIRKMNIKIITSRFTRTLSTLLSSGIPLLQGLDVVSKVVGNKVISNKLNQAKEDIRKGIPMSRTIKDIGLFPPMVDSMIKIGEESGALDDILYKTADFYDEEVEASLQKMTTLLEPILIVFMALIIGFIVIAMAMPMFDMVNTIEI</sequence>
<keyword evidence="4" id="KW-1003">Cell membrane</keyword>
<dbReference type="PANTHER" id="PTHR30012">
    <property type="entry name" value="GENERAL SECRETION PATHWAY PROTEIN"/>
    <property type="match status" value="1"/>
</dbReference>
<evidence type="ECO:0000256" key="10">
    <source>
        <dbReference type="SAM" id="Phobius"/>
    </source>
</evidence>
<dbReference type="PANTHER" id="PTHR30012:SF0">
    <property type="entry name" value="TYPE II SECRETION SYSTEM PROTEIN F-RELATED"/>
    <property type="match status" value="1"/>
</dbReference>
<dbReference type="Gene3D" id="1.20.81.30">
    <property type="entry name" value="Type II secretion system (T2SS), domain F"/>
    <property type="match status" value="2"/>
</dbReference>
<gene>
    <name evidence="12" type="ORF">CUESP1_1828</name>
</gene>
<keyword evidence="3 9" id="KW-0813">Transport</keyword>
<proteinExistence type="inferred from homology"/>
<feature type="transmembrane region" description="Helical" evidence="10">
    <location>
        <begin position="220"/>
        <end position="238"/>
    </location>
</feature>
<evidence type="ECO:0000256" key="7">
    <source>
        <dbReference type="ARBA" id="ARBA00022989"/>
    </source>
</evidence>
<evidence type="ECO:0000256" key="4">
    <source>
        <dbReference type="ARBA" id="ARBA00022475"/>
    </source>
</evidence>
<evidence type="ECO:0000256" key="8">
    <source>
        <dbReference type="ARBA" id="ARBA00023136"/>
    </source>
</evidence>
<name>A0A1M4PNX7_9FIRM</name>
<dbReference type="RefSeq" id="WP_040354037.1">
    <property type="nucleotide sequence ID" value="NZ_LT669839.1"/>
</dbReference>
<evidence type="ECO:0000313" key="12">
    <source>
        <dbReference type="EMBL" id="SHD77189.1"/>
    </source>
</evidence>
<feature type="transmembrane region" description="Helical" evidence="10">
    <location>
        <begin position="167"/>
        <end position="193"/>
    </location>
</feature>
<dbReference type="PROSITE" id="PS00874">
    <property type="entry name" value="T2SP_F"/>
    <property type="match status" value="1"/>
</dbReference>
<keyword evidence="6 9" id="KW-0812">Transmembrane</keyword>